<dbReference type="OrthoDB" id="3648309at2759"/>
<evidence type="ECO:0000256" key="6">
    <source>
        <dbReference type="SAM" id="Phobius"/>
    </source>
</evidence>
<feature type="chain" id="PRO_5028986082" description="GPR1/FUN34/yaaH family-domain-containing protein" evidence="7">
    <location>
        <begin position="19"/>
        <end position="260"/>
    </location>
</feature>
<feature type="non-terminal residue" evidence="8">
    <location>
        <position position="260"/>
    </location>
</feature>
<dbReference type="KEGG" id="trg:TRUGW13939_09968"/>
<dbReference type="GeneID" id="55997449"/>
<feature type="signal peptide" evidence="7">
    <location>
        <begin position="1"/>
        <end position="18"/>
    </location>
</feature>
<dbReference type="Pfam" id="PF01184">
    <property type="entry name" value="Gpr1_Fun34_YaaH"/>
    <property type="match status" value="1"/>
</dbReference>
<dbReference type="GO" id="GO:0005886">
    <property type="term" value="C:plasma membrane"/>
    <property type="evidence" value="ECO:0007669"/>
    <property type="project" value="TreeGrafter"/>
</dbReference>
<keyword evidence="5 6" id="KW-0472">Membrane</keyword>
<proteinExistence type="inferred from homology"/>
<evidence type="ECO:0000256" key="5">
    <source>
        <dbReference type="ARBA" id="ARBA00023136"/>
    </source>
</evidence>
<dbReference type="PANTHER" id="PTHR31123">
    <property type="entry name" value="ACCUMULATION OF DYADS PROTEIN 2-RELATED"/>
    <property type="match status" value="1"/>
</dbReference>
<comment type="subcellular location">
    <subcellularLocation>
        <location evidence="1">Membrane</location>
        <topology evidence="1">Multi-pass membrane protein</topology>
    </subcellularLocation>
</comment>
<feature type="transmembrane region" description="Helical" evidence="6">
    <location>
        <begin position="133"/>
        <end position="153"/>
    </location>
</feature>
<dbReference type="NCBIfam" id="NF038013">
    <property type="entry name" value="AceTr_1"/>
    <property type="match status" value="1"/>
</dbReference>
<evidence type="ECO:0000256" key="1">
    <source>
        <dbReference type="ARBA" id="ARBA00004141"/>
    </source>
</evidence>
<sequence length="260" mass="28574">FSIIFIFTRLRDIVFVMAADLHQSQKEHSPESAANHVETRYPSAYDVEGQAKPTSASPLGIGNPSPLGLFSFATGIFLIATVNLHARDIATPNLIIGVLLFFGGTGQFLSGIMEFARGNTLGATLWCSYSAFNLSYSMIYIPGTGIMSAYTGANDNDINPEFYQALAMYCWAWFIMNVLYTVAAIRSNWVLFLDLVVLDLAFLLLAVGYMTQSNAVLKAGFSVLLVTAFLSYWLGCAILWGEGATPFNLPTFAMYENRQE</sequence>
<dbReference type="InterPro" id="IPR000791">
    <property type="entry name" value="Gpr1/Fun34/SatP-like"/>
</dbReference>
<dbReference type="GO" id="GO:0015123">
    <property type="term" value="F:acetate transmembrane transporter activity"/>
    <property type="evidence" value="ECO:0007669"/>
    <property type="project" value="TreeGrafter"/>
</dbReference>
<keyword evidence="9" id="KW-1185">Reference proteome</keyword>
<evidence type="ECO:0000256" key="4">
    <source>
        <dbReference type="ARBA" id="ARBA00022989"/>
    </source>
</evidence>
<organism evidence="8 9">
    <name type="scientific">Talaromyces rugulosus</name>
    <name type="common">Penicillium rugulosum</name>
    <dbReference type="NCBI Taxonomy" id="121627"/>
    <lineage>
        <taxon>Eukaryota</taxon>
        <taxon>Fungi</taxon>
        <taxon>Dikarya</taxon>
        <taxon>Ascomycota</taxon>
        <taxon>Pezizomycotina</taxon>
        <taxon>Eurotiomycetes</taxon>
        <taxon>Eurotiomycetidae</taxon>
        <taxon>Eurotiales</taxon>
        <taxon>Trichocomaceae</taxon>
        <taxon>Talaromyces</taxon>
        <taxon>Talaromyces sect. Islandici</taxon>
    </lineage>
</organism>
<name>A0A7H8RE33_TALRU</name>
<dbReference type="PANTHER" id="PTHR31123:SF1">
    <property type="entry name" value="ACCUMULATION OF DYADS PROTEIN 2-RELATED"/>
    <property type="match status" value="1"/>
</dbReference>
<gene>
    <name evidence="8" type="ORF">TRUGW13939_09968</name>
</gene>
<dbReference type="EMBL" id="CP055902">
    <property type="protein sequence ID" value="QKX62803.1"/>
    <property type="molecule type" value="Genomic_DNA"/>
</dbReference>
<evidence type="ECO:0000256" key="2">
    <source>
        <dbReference type="ARBA" id="ARBA00005587"/>
    </source>
</evidence>
<reference evidence="9" key="1">
    <citation type="submission" date="2020-06" db="EMBL/GenBank/DDBJ databases">
        <title>A chromosome-scale genome assembly of Talaromyces rugulosus W13939.</title>
        <authorList>
            <person name="Wang B."/>
            <person name="Guo L."/>
            <person name="Ye K."/>
            <person name="Wang L."/>
        </authorList>
    </citation>
    <scope>NUCLEOTIDE SEQUENCE [LARGE SCALE GENOMIC DNA]</scope>
    <source>
        <strain evidence="9">W13939</strain>
    </source>
</reference>
<dbReference type="Proteomes" id="UP000509510">
    <property type="component" value="Chromosome V"/>
</dbReference>
<feature type="transmembrane region" description="Helical" evidence="6">
    <location>
        <begin position="189"/>
        <end position="209"/>
    </location>
</feature>
<feature type="transmembrane region" description="Helical" evidence="6">
    <location>
        <begin position="165"/>
        <end position="183"/>
    </location>
</feature>
<evidence type="ECO:0000313" key="9">
    <source>
        <dbReference type="Proteomes" id="UP000509510"/>
    </source>
</evidence>
<evidence type="ECO:0000313" key="8">
    <source>
        <dbReference type="EMBL" id="QKX62803.1"/>
    </source>
</evidence>
<keyword evidence="7" id="KW-0732">Signal</keyword>
<feature type="transmembrane region" description="Helical" evidence="6">
    <location>
        <begin position="67"/>
        <end position="86"/>
    </location>
</feature>
<dbReference type="RefSeq" id="XP_035348977.1">
    <property type="nucleotide sequence ID" value="XM_035493084.1"/>
</dbReference>
<dbReference type="InterPro" id="IPR051633">
    <property type="entry name" value="AceTr"/>
</dbReference>
<feature type="transmembrane region" description="Helical" evidence="6">
    <location>
        <begin position="93"/>
        <end position="113"/>
    </location>
</feature>
<comment type="similarity">
    <text evidence="2">Belongs to the acetate uptake transporter (AceTr) (TC 2.A.96) family.</text>
</comment>
<feature type="transmembrane region" description="Helical" evidence="6">
    <location>
        <begin position="221"/>
        <end position="240"/>
    </location>
</feature>
<keyword evidence="4 6" id="KW-1133">Transmembrane helix</keyword>
<evidence type="ECO:0000256" key="7">
    <source>
        <dbReference type="SAM" id="SignalP"/>
    </source>
</evidence>
<keyword evidence="3 6" id="KW-0812">Transmembrane</keyword>
<evidence type="ECO:0000256" key="3">
    <source>
        <dbReference type="ARBA" id="ARBA00022692"/>
    </source>
</evidence>
<dbReference type="AlphaFoldDB" id="A0A7H8RE33"/>
<accession>A0A7H8RE33</accession>
<evidence type="ECO:0008006" key="10">
    <source>
        <dbReference type="Google" id="ProtNLM"/>
    </source>
</evidence>
<protein>
    <recommendedName>
        <fullName evidence="10">GPR1/FUN34/yaaH family-domain-containing protein</fullName>
    </recommendedName>
</protein>